<dbReference type="Proteomes" id="UP001183648">
    <property type="component" value="Unassembled WGS sequence"/>
</dbReference>
<sequence length="349" mass="36703">MEHYDVVVVGGGIAGVSIAHELAADRSVCVLEAEDELARHTTGRSAATWVAGYGPAGVQELTLLSRAFFDDPPLDVDGALATPLPCLYVGTAETPDAEASAAEVVAATGASALTPEEAERLLPVLRPGVVTTAVLDPTCAELDVHGLHQGFVRGLRARGGVVRRRARVLSARRRVGRWSVGTTDGDLSADVVVNAAGAWADQVGRVFGSEGHALEARRRSVFVSPTREPLRDLPFTCDLAGGWYAKPEGDAVLCSPEDAEPHPPGDPRPDELEVARALEAINEVTTLGLRSVRTSWAGLRVFAPHGEPVAAWDEEVPQLFWLAGLGGYGIQVAPALAARSAELVLAASR</sequence>
<evidence type="ECO:0000259" key="2">
    <source>
        <dbReference type="Pfam" id="PF01266"/>
    </source>
</evidence>
<reference evidence="3 4" key="1">
    <citation type="submission" date="2023-07" db="EMBL/GenBank/DDBJ databases">
        <title>Sequencing the genomes of 1000 actinobacteria strains.</title>
        <authorList>
            <person name="Klenk H.-P."/>
        </authorList>
    </citation>
    <scope>NUCLEOTIDE SEQUENCE [LARGE SCALE GENOMIC DNA]</scope>
    <source>
        <strain evidence="3 4">DSM 19426</strain>
    </source>
</reference>
<keyword evidence="1 3" id="KW-0560">Oxidoreductase</keyword>
<dbReference type="InterPro" id="IPR006076">
    <property type="entry name" value="FAD-dep_OxRdtase"/>
</dbReference>
<comment type="caution">
    <text evidence="3">The sequence shown here is derived from an EMBL/GenBank/DDBJ whole genome shotgun (WGS) entry which is preliminary data.</text>
</comment>
<evidence type="ECO:0000313" key="4">
    <source>
        <dbReference type="Proteomes" id="UP001183648"/>
    </source>
</evidence>
<dbReference type="EC" id="1.4.99.6" evidence="3"/>
<dbReference type="EMBL" id="JAVDYG010000001">
    <property type="protein sequence ID" value="MDR7363195.1"/>
    <property type="molecule type" value="Genomic_DNA"/>
</dbReference>
<proteinExistence type="predicted"/>
<dbReference type="RefSeq" id="WP_310303273.1">
    <property type="nucleotide sequence ID" value="NZ_BAAAPS010000003.1"/>
</dbReference>
<keyword evidence="4" id="KW-1185">Reference proteome</keyword>
<feature type="domain" description="FAD dependent oxidoreductase" evidence="2">
    <location>
        <begin position="5"/>
        <end position="343"/>
    </location>
</feature>
<dbReference type="PANTHER" id="PTHR13847">
    <property type="entry name" value="SARCOSINE DEHYDROGENASE-RELATED"/>
    <property type="match status" value="1"/>
</dbReference>
<dbReference type="Gene3D" id="3.30.9.10">
    <property type="entry name" value="D-Amino Acid Oxidase, subunit A, domain 2"/>
    <property type="match status" value="1"/>
</dbReference>
<dbReference type="SUPFAM" id="SSF51905">
    <property type="entry name" value="FAD/NAD(P)-binding domain"/>
    <property type="match status" value="1"/>
</dbReference>
<evidence type="ECO:0000313" key="3">
    <source>
        <dbReference type="EMBL" id="MDR7363195.1"/>
    </source>
</evidence>
<organism evidence="3 4">
    <name type="scientific">Nocardioides marmoribigeumensis</name>
    <dbReference type="NCBI Taxonomy" id="433649"/>
    <lineage>
        <taxon>Bacteria</taxon>
        <taxon>Bacillati</taxon>
        <taxon>Actinomycetota</taxon>
        <taxon>Actinomycetes</taxon>
        <taxon>Propionibacteriales</taxon>
        <taxon>Nocardioidaceae</taxon>
        <taxon>Nocardioides</taxon>
    </lineage>
</organism>
<dbReference type="InterPro" id="IPR036188">
    <property type="entry name" value="FAD/NAD-bd_sf"/>
</dbReference>
<dbReference type="GO" id="GO:0016491">
    <property type="term" value="F:oxidoreductase activity"/>
    <property type="evidence" value="ECO:0007669"/>
    <property type="project" value="UniProtKB-KW"/>
</dbReference>
<gene>
    <name evidence="3" type="ORF">J2S63_002748</name>
</gene>
<dbReference type="PANTHER" id="PTHR13847:SF287">
    <property type="entry name" value="FAD-DEPENDENT OXIDOREDUCTASE DOMAIN-CONTAINING PROTEIN 1"/>
    <property type="match status" value="1"/>
</dbReference>
<dbReference type="Gene3D" id="3.50.50.60">
    <property type="entry name" value="FAD/NAD(P)-binding domain"/>
    <property type="match status" value="1"/>
</dbReference>
<name>A0ABU2BXS2_9ACTN</name>
<protein>
    <submittedName>
        <fullName evidence="3">D-arginine dehydrogenase</fullName>
        <ecNumber evidence="3">1.4.99.6</ecNumber>
    </submittedName>
</protein>
<dbReference type="Pfam" id="PF01266">
    <property type="entry name" value="DAO"/>
    <property type="match status" value="1"/>
</dbReference>
<accession>A0ABU2BXS2</accession>
<evidence type="ECO:0000256" key="1">
    <source>
        <dbReference type="ARBA" id="ARBA00023002"/>
    </source>
</evidence>